<evidence type="ECO:0000256" key="2">
    <source>
        <dbReference type="ARBA" id="ARBA00004123"/>
    </source>
</evidence>
<dbReference type="OrthoDB" id="10003593at2759"/>
<dbReference type="CDD" id="cd09232">
    <property type="entry name" value="Snurportin-1_C"/>
    <property type="match status" value="1"/>
</dbReference>
<sequence length="449" mass="52341">MAELSSSNKGDNDKTNDKSGQETQCLDANNVNDDKSDNLNDDKNDSINDDKSVNINDEKSDNIHDDKSNNINDDKSDNINDDKNNTTNNNKNNCDPRESTRRQFYKSRIRKDNIKLELDDSTPQEERRRLLLEHQKKHRDETINAIRGIQECSTSKNDDMDEEKYIDGEEHIGEEEYIDEEYMDAEEYMDEEEYMEVEDYASSYYKILPNESKTSRMMLSEWMLDVPQDLIENWIMVPCPIGKRVRLISGWGETRAYSRKGVLHGVFPSALPGGNPDSDFHHSTAIDCLWIKNRKLFYILDVLYWSLLPFTNCQAEFRFFWIKNKFQEIPELEERNTDANRYPILTLPNINCNSDLSSALANLDNERPLDGLLFYHRQALYTYGLTPLVTWLKPFMLSEVLGISVPSFDEKPNDYINFEHHIQKIKTKKNRQDNTTKSDTNSMEIEGVV</sequence>
<evidence type="ECO:0000256" key="5">
    <source>
        <dbReference type="ARBA" id="ARBA00016034"/>
    </source>
</evidence>
<keyword evidence="6" id="KW-0813">Transport</keyword>
<accession>A0A195D8Z2</accession>
<feature type="domain" description="Snurportin-1 m3G cap-binding" evidence="11">
    <location>
        <begin position="217"/>
        <end position="394"/>
    </location>
</feature>
<dbReference type="Pfam" id="PF21974">
    <property type="entry name" value="SPN1_m3Gcap_bd"/>
    <property type="match status" value="1"/>
</dbReference>
<evidence type="ECO:0000313" key="13">
    <source>
        <dbReference type="Proteomes" id="UP000078492"/>
    </source>
</evidence>
<dbReference type="Gene3D" id="3.30.470.30">
    <property type="entry name" value="DNA ligase/mRNA capping enzyme"/>
    <property type="match status" value="1"/>
</dbReference>
<comment type="function">
    <text evidence="1">Functions as an U snRNP-specific nuclear import adapter. Involved in the trimethylguanosine (m3G)-cap-dependent nuclear import of U snRNPs. Binds specifically to the terminal m3G-cap U snRNAs.</text>
</comment>
<dbReference type="Proteomes" id="UP000078492">
    <property type="component" value="Unassembled WGS sequence"/>
</dbReference>
<gene>
    <name evidence="12" type="ORF">ALC57_18855</name>
</gene>
<name>A0A195D8Z2_9HYME</name>
<dbReference type="SUPFAM" id="SSF56091">
    <property type="entry name" value="DNA ligase/mRNA capping enzyme, catalytic domain"/>
    <property type="match status" value="1"/>
</dbReference>
<evidence type="ECO:0000256" key="7">
    <source>
        <dbReference type="ARBA" id="ARBA00022490"/>
    </source>
</evidence>
<keyword evidence="13" id="KW-1185">Reference proteome</keyword>
<evidence type="ECO:0000256" key="4">
    <source>
        <dbReference type="ARBA" id="ARBA00007540"/>
    </source>
</evidence>
<dbReference type="PANTHER" id="PTHR13403:SF6">
    <property type="entry name" value="SNURPORTIN-1"/>
    <property type="match status" value="1"/>
</dbReference>
<dbReference type="GO" id="GO:0005737">
    <property type="term" value="C:cytoplasm"/>
    <property type="evidence" value="ECO:0007669"/>
    <property type="project" value="UniProtKB-SubCell"/>
</dbReference>
<evidence type="ECO:0000256" key="1">
    <source>
        <dbReference type="ARBA" id="ARBA00003975"/>
    </source>
</evidence>
<comment type="similarity">
    <text evidence="4">Belongs to the snurportin family.</text>
</comment>
<dbReference type="InterPro" id="IPR017336">
    <property type="entry name" value="Snurportin-1"/>
</dbReference>
<evidence type="ECO:0000256" key="10">
    <source>
        <dbReference type="SAM" id="MobiDB-lite"/>
    </source>
</evidence>
<feature type="region of interest" description="Disordered" evidence="10">
    <location>
        <begin position="1"/>
        <end position="108"/>
    </location>
</feature>
<dbReference type="STRING" id="471704.A0A195D8Z2"/>
<keyword evidence="8" id="KW-0694">RNA-binding</keyword>
<dbReference type="EMBL" id="KQ981153">
    <property type="protein sequence ID" value="KYN08889.1"/>
    <property type="molecule type" value="Genomic_DNA"/>
</dbReference>
<feature type="compositionally biased region" description="Basic and acidic residues" evidence="10">
    <location>
        <begin position="32"/>
        <end position="84"/>
    </location>
</feature>
<organism evidence="12 13">
    <name type="scientific">Trachymyrmex cornetzi</name>
    <dbReference type="NCBI Taxonomy" id="471704"/>
    <lineage>
        <taxon>Eukaryota</taxon>
        <taxon>Metazoa</taxon>
        <taxon>Ecdysozoa</taxon>
        <taxon>Arthropoda</taxon>
        <taxon>Hexapoda</taxon>
        <taxon>Insecta</taxon>
        <taxon>Pterygota</taxon>
        <taxon>Neoptera</taxon>
        <taxon>Endopterygota</taxon>
        <taxon>Hymenoptera</taxon>
        <taxon>Apocrita</taxon>
        <taxon>Aculeata</taxon>
        <taxon>Formicoidea</taxon>
        <taxon>Formicidae</taxon>
        <taxon>Myrmicinae</taxon>
        <taxon>Trachymyrmex</taxon>
    </lineage>
</organism>
<evidence type="ECO:0000256" key="3">
    <source>
        <dbReference type="ARBA" id="ARBA00004496"/>
    </source>
</evidence>
<dbReference type="GO" id="GO:0005634">
    <property type="term" value="C:nucleus"/>
    <property type="evidence" value="ECO:0007669"/>
    <property type="project" value="UniProtKB-SubCell"/>
</dbReference>
<comment type="subcellular location">
    <subcellularLocation>
        <location evidence="3">Cytoplasm</location>
    </subcellularLocation>
    <subcellularLocation>
        <location evidence="2">Nucleus</location>
    </subcellularLocation>
</comment>
<reference evidence="12 13" key="1">
    <citation type="submission" date="2015-09" db="EMBL/GenBank/DDBJ databases">
        <title>Trachymyrmex cornetzi WGS genome.</title>
        <authorList>
            <person name="Nygaard S."/>
            <person name="Hu H."/>
            <person name="Boomsma J."/>
            <person name="Zhang G."/>
        </authorList>
    </citation>
    <scope>NUCLEOTIDE SEQUENCE [LARGE SCALE GENOMIC DNA]</scope>
    <source>
        <strain evidence="12">Tcor2-1</strain>
        <tissue evidence="12">Whole body</tissue>
    </source>
</reference>
<dbReference type="GO" id="GO:0061015">
    <property type="term" value="P:snRNA import into nucleus"/>
    <property type="evidence" value="ECO:0007669"/>
    <property type="project" value="InterPro"/>
</dbReference>
<evidence type="ECO:0000259" key="11">
    <source>
        <dbReference type="Pfam" id="PF21974"/>
    </source>
</evidence>
<proteinExistence type="inferred from homology"/>
<evidence type="ECO:0000256" key="6">
    <source>
        <dbReference type="ARBA" id="ARBA00022448"/>
    </source>
</evidence>
<feature type="compositionally biased region" description="Basic and acidic residues" evidence="10">
    <location>
        <begin position="10"/>
        <end position="20"/>
    </location>
</feature>
<feature type="region of interest" description="Disordered" evidence="10">
    <location>
        <begin position="427"/>
        <end position="449"/>
    </location>
</feature>
<dbReference type="AlphaFoldDB" id="A0A195D8Z2"/>
<keyword evidence="7" id="KW-0963">Cytoplasm</keyword>
<keyword evidence="9" id="KW-0539">Nucleus</keyword>
<dbReference type="PANTHER" id="PTHR13403">
    <property type="entry name" value="SNURPORTIN1 RNUT1 PROTEIN RNA, U TRANSPORTER 1"/>
    <property type="match status" value="1"/>
</dbReference>
<dbReference type="KEGG" id="tcz:108770098"/>
<evidence type="ECO:0000313" key="12">
    <source>
        <dbReference type="EMBL" id="KYN08889.1"/>
    </source>
</evidence>
<protein>
    <recommendedName>
        <fullName evidence="5">Snurportin-1</fullName>
    </recommendedName>
</protein>
<dbReference type="GO" id="GO:0003723">
    <property type="term" value="F:RNA binding"/>
    <property type="evidence" value="ECO:0007669"/>
    <property type="project" value="UniProtKB-KW"/>
</dbReference>
<dbReference type="InterPro" id="IPR047857">
    <property type="entry name" value="Snurportin1_C"/>
</dbReference>
<evidence type="ECO:0000256" key="9">
    <source>
        <dbReference type="ARBA" id="ARBA00023242"/>
    </source>
</evidence>
<evidence type="ECO:0000256" key="8">
    <source>
        <dbReference type="ARBA" id="ARBA00022884"/>
    </source>
</evidence>